<feature type="compositionally biased region" description="Acidic residues" evidence="5">
    <location>
        <begin position="204"/>
        <end position="234"/>
    </location>
</feature>
<dbReference type="GO" id="GO:0032040">
    <property type="term" value="C:small-subunit processome"/>
    <property type="evidence" value="ECO:0007669"/>
    <property type="project" value="InterPro"/>
</dbReference>
<feature type="compositionally biased region" description="Acidic residues" evidence="5">
    <location>
        <begin position="91"/>
        <end position="101"/>
    </location>
</feature>
<dbReference type="PANTHER" id="PTHR14150:SF12">
    <property type="entry name" value="U3 SMALL NUCLEOLAR RNA-ASSOCIATED PROTEIN 14 HOMOLOG A"/>
    <property type="match status" value="1"/>
</dbReference>
<evidence type="ECO:0000313" key="6">
    <source>
        <dbReference type="EMBL" id="KAG9239065.1"/>
    </source>
</evidence>
<feature type="compositionally biased region" description="Polar residues" evidence="5">
    <location>
        <begin position="269"/>
        <end position="280"/>
    </location>
</feature>
<keyword evidence="4" id="KW-0175">Coiled coil</keyword>
<feature type="coiled-coil region" evidence="4">
    <location>
        <begin position="425"/>
        <end position="452"/>
    </location>
</feature>
<feature type="compositionally biased region" description="Basic and acidic residues" evidence="5">
    <location>
        <begin position="522"/>
        <end position="562"/>
    </location>
</feature>
<proteinExistence type="predicted"/>
<feature type="compositionally biased region" description="Polar residues" evidence="5">
    <location>
        <begin position="694"/>
        <end position="709"/>
    </location>
</feature>
<feature type="compositionally biased region" description="Acidic residues" evidence="5">
    <location>
        <begin position="110"/>
        <end position="126"/>
    </location>
</feature>
<feature type="compositionally biased region" description="Basic and acidic residues" evidence="5">
    <location>
        <begin position="500"/>
        <end position="511"/>
    </location>
</feature>
<dbReference type="InterPro" id="IPR006709">
    <property type="entry name" value="SSU_processome_Utp14"/>
</dbReference>
<feature type="compositionally biased region" description="Basic and acidic residues" evidence="5">
    <location>
        <begin position="682"/>
        <end position="691"/>
    </location>
</feature>
<dbReference type="Proteomes" id="UP000824998">
    <property type="component" value="Unassembled WGS sequence"/>
</dbReference>
<name>A0A9P7YSP9_9HELO</name>
<gene>
    <name evidence="6" type="ORF">BJ875DRAFT_262383</name>
</gene>
<evidence type="ECO:0000256" key="1">
    <source>
        <dbReference type="ARBA" id="ARBA00004604"/>
    </source>
</evidence>
<dbReference type="Pfam" id="PF04615">
    <property type="entry name" value="Utp14"/>
    <property type="match status" value="1"/>
</dbReference>
<feature type="compositionally biased region" description="Basic and acidic residues" evidence="5">
    <location>
        <begin position="147"/>
        <end position="157"/>
    </location>
</feature>
<feature type="region of interest" description="Disordered" evidence="5">
    <location>
        <begin position="1"/>
        <end position="280"/>
    </location>
</feature>
<keyword evidence="3" id="KW-0539">Nucleus</keyword>
<feature type="compositionally biased region" description="Basic and acidic residues" evidence="5">
    <location>
        <begin position="584"/>
        <end position="595"/>
    </location>
</feature>
<evidence type="ECO:0000313" key="7">
    <source>
        <dbReference type="Proteomes" id="UP000824998"/>
    </source>
</evidence>
<comment type="subcellular location">
    <subcellularLocation>
        <location evidence="1">Nucleus</location>
        <location evidence="1">Nucleolus</location>
    </subcellularLocation>
</comment>
<dbReference type="AlphaFoldDB" id="A0A9P7YSP9"/>
<feature type="compositionally biased region" description="Acidic residues" evidence="5">
    <location>
        <begin position="638"/>
        <end position="649"/>
    </location>
</feature>
<evidence type="ECO:0000256" key="3">
    <source>
        <dbReference type="ARBA" id="ARBA00023242"/>
    </source>
</evidence>
<dbReference type="GO" id="GO:0006364">
    <property type="term" value="P:rRNA processing"/>
    <property type="evidence" value="ECO:0007669"/>
    <property type="project" value="InterPro"/>
</dbReference>
<reference evidence="6" key="1">
    <citation type="journal article" date="2021" name="IMA Fungus">
        <title>Genomic characterization of three marine fungi, including Emericellopsis atlantica sp. nov. with signatures of a generalist lifestyle and marine biomass degradation.</title>
        <authorList>
            <person name="Hagestad O.C."/>
            <person name="Hou L."/>
            <person name="Andersen J.H."/>
            <person name="Hansen E.H."/>
            <person name="Altermark B."/>
            <person name="Li C."/>
            <person name="Kuhnert E."/>
            <person name="Cox R.J."/>
            <person name="Crous P.W."/>
            <person name="Spatafora J.W."/>
            <person name="Lail K."/>
            <person name="Amirebrahimi M."/>
            <person name="Lipzen A."/>
            <person name="Pangilinan J."/>
            <person name="Andreopoulos W."/>
            <person name="Hayes R.D."/>
            <person name="Ng V."/>
            <person name="Grigoriev I.V."/>
            <person name="Jackson S.A."/>
            <person name="Sutton T.D.S."/>
            <person name="Dobson A.D.W."/>
            <person name="Rama T."/>
        </authorList>
    </citation>
    <scope>NUCLEOTIDE SEQUENCE</scope>
    <source>
        <strain evidence="6">TRa018bII</strain>
    </source>
</reference>
<protein>
    <submittedName>
        <fullName evidence="6">Utp14 protein-domain-containing protein</fullName>
    </submittedName>
</protein>
<dbReference type="EMBL" id="MU251362">
    <property type="protein sequence ID" value="KAG9239065.1"/>
    <property type="molecule type" value="Genomic_DNA"/>
</dbReference>
<sequence>MAGRQAHGRAPDKKPKAKNKSTKRALEAFAIASYQTNDNVKIRKNRLGAQEGGNRPGKRHRDEDEDEEDKYGESTSKKPRKAATKGRFDELNMEEGSDSEGNEWKMGQVDSDDDSDLDSDDAFGESDEARFEGFAFSGSSNKKSKKEKPTSSHKDVNLDEDDEDDSDSELEEGDLGEGAVDLADMLDDSEDEEDVRRNSKPQTEEDSESREDDDEDGESDEESSASSADDDETSDPAKIAALQSMIANLSQAEEGSRAPAKQRSDGASEYNTPSDFGLTSKTKLTLEDLGLPNINDPHIKKSLKFVDPESKVGGRRKAALAKLEVPLARRQQDKLDRSSAYDKTKETLDRWKDTVMNNRKADHLMFPLPDQGLAGALSNTQLVPTTQSKPFNELEATIQSILEESGLSTKDGRDDEAQIRQYEDLEAKKLSIEDIKARRQQLRLARDLLFREEAKAKRIKKIKSKAYRKVHRKQREKEDRLNKEALEDGGYVPSEDELEAQDRRRAHERMSAKHRGSKWAKATKETGRAAWDEDARDGITEMARRDEELRKRVEGKAARREFDDSDASSGVSDDDHSDSDEAEERQLLGKLDRVSRLQPIESAPGGKLANMKFMLKSEETRRKNNDAMIEEIRRDLAGEESPDEEEEVGDIGRRIFGPASKTVEAKAKPVPENEFEAPEGSDFERNEHDLDFQGVNNSKRSNEGSQSGKKANGGSKIKGSKSINQQPNGKPKIIKPKSPKDQPEQSGGAWSKVPLKATGISDAEAKRRRHKNNDSIEVEELDLTTAAMLATQPKSKKTKKTTVVEMSIDSDDSDDENTIQLPFAIRDQNLIKRAFAGADVVGEFEAEKLQTAENEDDKVVDNTLPGWGAWVGDGLSKRAKARNKGKVLTKVEGIKAKDRKDAKLDRVIINQKRIKKNGKYLATQLPHPFENRAQYERSLRLPVGPEWATKETLQATTKPRILVKQGIIAPMSKPLM</sequence>
<feature type="compositionally biased region" description="Acidic residues" evidence="5">
    <location>
        <begin position="158"/>
        <end position="175"/>
    </location>
</feature>
<comment type="caution">
    <text evidence="6">The sequence shown here is derived from an EMBL/GenBank/DDBJ whole genome shotgun (WGS) entry which is preliminary data.</text>
</comment>
<organism evidence="6 7">
    <name type="scientific">Amylocarpus encephaloides</name>
    <dbReference type="NCBI Taxonomy" id="45428"/>
    <lineage>
        <taxon>Eukaryota</taxon>
        <taxon>Fungi</taxon>
        <taxon>Dikarya</taxon>
        <taxon>Ascomycota</taxon>
        <taxon>Pezizomycotina</taxon>
        <taxon>Leotiomycetes</taxon>
        <taxon>Helotiales</taxon>
        <taxon>Helotiales incertae sedis</taxon>
        <taxon>Amylocarpus</taxon>
    </lineage>
</organism>
<accession>A0A9P7YSP9</accession>
<evidence type="ECO:0000256" key="2">
    <source>
        <dbReference type="ARBA" id="ARBA00022553"/>
    </source>
</evidence>
<feature type="region of interest" description="Disordered" evidence="5">
    <location>
        <begin position="467"/>
        <end position="612"/>
    </location>
</feature>
<dbReference type="PANTHER" id="PTHR14150">
    <property type="entry name" value="U3 SMALL NUCLEOLAR RNA-ASSOCIATED PROTEIN 14"/>
    <property type="match status" value="1"/>
</dbReference>
<feature type="compositionally biased region" description="Acidic residues" evidence="5">
    <location>
        <begin position="184"/>
        <end position="193"/>
    </location>
</feature>
<evidence type="ECO:0000256" key="5">
    <source>
        <dbReference type="SAM" id="MobiDB-lite"/>
    </source>
</evidence>
<keyword evidence="7" id="KW-1185">Reference proteome</keyword>
<evidence type="ECO:0000256" key="4">
    <source>
        <dbReference type="SAM" id="Coils"/>
    </source>
</evidence>
<feature type="region of interest" description="Disordered" evidence="5">
    <location>
        <begin position="632"/>
        <end position="779"/>
    </location>
</feature>
<dbReference type="OrthoDB" id="277439at2759"/>
<keyword evidence="2" id="KW-0597">Phosphoprotein</keyword>
<feature type="compositionally biased region" description="Basic and acidic residues" evidence="5">
    <location>
        <begin position="475"/>
        <end position="486"/>
    </location>
</feature>